<dbReference type="eggNOG" id="ENOG502RQA8">
    <property type="taxonomic scope" value="Eukaryota"/>
</dbReference>
<dbReference type="Proteomes" id="UP000008866">
    <property type="component" value="Unassembled WGS sequence"/>
</dbReference>
<reference evidence="4" key="1">
    <citation type="journal article" date="2011" name="Genome Biol.">
        <title>Comparative and functional genomics provide insights into the pathogenicity of dermatophytic fungi.</title>
        <authorList>
            <person name="Burmester A."/>
            <person name="Shelest E."/>
            <person name="Gloeckner G."/>
            <person name="Heddergott C."/>
            <person name="Schindler S."/>
            <person name="Staib P."/>
            <person name="Heidel A."/>
            <person name="Felder M."/>
            <person name="Petzold A."/>
            <person name="Szafranski K."/>
            <person name="Feuermann M."/>
            <person name="Pedruzzi I."/>
            <person name="Priebe S."/>
            <person name="Groth M."/>
            <person name="Winkler R."/>
            <person name="Li W."/>
            <person name="Kniemeyer O."/>
            <person name="Schroeckh V."/>
            <person name="Hertweck C."/>
            <person name="Hube B."/>
            <person name="White T.C."/>
            <person name="Platzer M."/>
            <person name="Guthke R."/>
            <person name="Heitman J."/>
            <person name="Woestemeyer J."/>
            <person name="Zipfel P.F."/>
            <person name="Monod M."/>
            <person name="Brakhage A.A."/>
        </authorList>
    </citation>
    <scope>NUCLEOTIDE SEQUENCE [LARGE SCALE GENOMIC DNA]</scope>
    <source>
        <strain evidence="4">ATCC MYA-4681 / CBS 112371</strain>
    </source>
</reference>
<evidence type="ECO:0000313" key="4">
    <source>
        <dbReference type="Proteomes" id="UP000008866"/>
    </source>
</evidence>
<feature type="region of interest" description="Disordered" evidence="1">
    <location>
        <begin position="1"/>
        <end position="85"/>
    </location>
</feature>
<evidence type="ECO:0000256" key="2">
    <source>
        <dbReference type="SAM" id="Phobius"/>
    </source>
</evidence>
<evidence type="ECO:0000256" key="1">
    <source>
        <dbReference type="SAM" id="MobiDB-lite"/>
    </source>
</evidence>
<dbReference type="RefSeq" id="XP_003016066.1">
    <property type="nucleotide sequence ID" value="XM_003016020.1"/>
</dbReference>
<dbReference type="GeneID" id="9524055"/>
<comment type="caution">
    <text evidence="3">The sequence shown here is derived from an EMBL/GenBank/DDBJ whole genome shotgun (WGS) entry which is preliminary data.</text>
</comment>
<feature type="compositionally biased region" description="Basic residues" evidence="1">
    <location>
        <begin position="111"/>
        <end position="122"/>
    </location>
</feature>
<name>D4AML0_ARTBC</name>
<keyword evidence="4" id="KW-1185">Reference proteome</keyword>
<dbReference type="HOGENOM" id="CLU_1447313_0_0_1"/>
<dbReference type="KEGG" id="abe:ARB_05463"/>
<feature type="region of interest" description="Disordered" evidence="1">
    <location>
        <begin position="111"/>
        <end position="132"/>
    </location>
</feature>
<sequence>MRLKACAADNPGQQRAVIESKRKEQAPGEAKEKKKRGGNRTRATGLTSEVRGREEKPSGQGDVDEKCREEDDGEEKKKKQKKKKKILHGTQWLMLMLTLLKLLCWDDPKGKRKMKKKKKSRKGREDGGFPSDQRALEMAIEGETVETPGYLGGGRYKGKKGVELTSCCLSSSSPVLFAASQSCLLCK</sequence>
<evidence type="ECO:0000313" key="3">
    <source>
        <dbReference type="EMBL" id="EFE35421.1"/>
    </source>
</evidence>
<accession>D4AML0</accession>
<dbReference type="AlphaFoldDB" id="D4AML0"/>
<dbReference type="EMBL" id="ABSU01000003">
    <property type="protein sequence ID" value="EFE35421.1"/>
    <property type="molecule type" value="Genomic_DNA"/>
</dbReference>
<protein>
    <submittedName>
        <fullName evidence="3">Uncharacterized protein</fullName>
    </submittedName>
</protein>
<feature type="transmembrane region" description="Helical" evidence="2">
    <location>
        <begin position="86"/>
        <end position="103"/>
    </location>
</feature>
<proteinExistence type="predicted"/>
<feature type="compositionally biased region" description="Basic and acidic residues" evidence="1">
    <location>
        <begin position="18"/>
        <end position="32"/>
    </location>
</feature>
<keyword evidence="2" id="KW-0812">Transmembrane</keyword>
<feature type="compositionally biased region" description="Basic and acidic residues" evidence="1">
    <location>
        <begin position="50"/>
        <end position="77"/>
    </location>
</feature>
<organism evidence="3 4">
    <name type="scientific">Arthroderma benhamiae (strain ATCC MYA-4681 / CBS 112371)</name>
    <name type="common">Trichophyton mentagrophytes</name>
    <dbReference type="NCBI Taxonomy" id="663331"/>
    <lineage>
        <taxon>Eukaryota</taxon>
        <taxon>Fungi</taxon>
        <taxon>Dikarya</taxon>
        <taxon>Ascomycota</taxon>
        <taxon>Pezizomycotina</taxon>
        <taxon>Eurotiomycetes</taxon>
        <taxon>Eurotiomycetidae</taxon>
        <taxon>Onygenales</taxon>
        <taxon>Arthrodermataceae</taxon>
        <taxon>Trichophyton</taxon>
    </lineage>
</organism>
<gene>
    <name evidence="3" type="ORF">ARB_05463</name>
</gene>
<keyword evidence="2" id="KW-0472">Membrane</keyword>
<keyword evidence="2" id="KW-1133">Transmembrane helix</keyword>